<feature type="transmembrane region" description="Helical" evidence="1">
    <location>
        <begin position="33"/>
        <end position="53"/>
    </location>
</feature>
<dbReference type="Proteomes" id="UP001597183">
    <property type="component" value="Unassembled WGS sequence"/>
</dbReference>
<evidence type="ECO:0000256" key="1">
    <source>
        <dbReference type="SAM" id="Phobius"/>
    </source>
</evidence>
<sequence length="61" mass="6081">MITFLAGAVAVLVTLAGLVVAAAVAVTRKRNRIAAALVTSAGLLFTGAVIYLVQLGEAGAR</sequence>
<dbReference type="RefSeq" id="WP_317786561.1">
    <property type="nucleotide sequence ID" value="NZ_AP028461.1"/>
</dbReference>
<comment type="caution">
    <text evidence="2">The sequence shown here is derived from an EMBL/GenBank/DDBJ whole genome shotgun (WGS) entry which is preliminary data.</text>
</comment>
<reference evidence="3" key="1">
    <citation type="journal article" date="2019" name="Int. J. Syst. Evol. Microbiol.">
        <title>The Global Catalogue of Microorganisms (GCM) 10K type strain sequencing project: providing services to taxonomists for standard genome sequencing and annotation.</title>
        <authorList>
            <consortium name="The Broad Institute Genomics Platform"/>
            <consortium name="The Broad Institute Genome Sequencing Center for Infectious Disease"/>
            <person name="Wu L."/>
            <person name="Ma J."/>
        </authorList>
    </citation>
    <scope>NUCLEOTIDE SEQUENCE [LARGE SCALE GENOMIC DNA]</scope>
    <source>
        <strain evidence="3">CCM 7526</strain>
    </source>
</reference>
<keyword evidence="1" id="KW-0812">Transmembrane</keyword>
<keyword evidence="1" id="KW-1133">Transmembrane helix</keyword>
<name>A0ABW4A6C0_9ACTN</name>
<keyword evidence="3" id="KW-1185">Reference proteome</keyword>
<evidence type="ECO:0000313" key="3">
    <source>
        <dbReference type="Proteomes" id="UP001597183"/>
    </source>
</evidence>
<protein>
    <recommendedName>
        <fullName evidence="4">PEP-CTERM protein-sorting domain-containing protein</fullName>
    </recommendedName>
</protein>
<evidence type="ECO:0008006" key="4">
    <source>
        <dbReference type="Google" id="ProtNLM"/>
    </source>
</evidence>
<proteinExistence type="predicted"/>
<keyword evidence="1" id="KW-0472">Membrane</keyword>
<accession>A0ABW4A6C0</accession>
<dbReference type="EMBL" id="JBHTMK010000016">
    <property type="protein sequence ID" value="MFD1366157.1"/>
    <property type="molecule type" value="Genomic_DNA"/>
</dbReference>
<gene>
    <name evidence="2" type="ORF">ACFQ5G_12455</name>
</gene>
<evidence type="ECO:0000313" key="2">
    <source>
        <dbReference type="EMBL" id="MFD1366157.1"/>
    </source>
</evidence>
<organism evidence="2 3">
    <name type="scientific">Actinoplanes sichuanensis</name>
    <dbReference type="NCBI Taxonomy" id="512349"/>
    <lineage>
        <taxon>Bacteria</taxon>
        <taxon>Bacillati</taxon>
        <taxon>Actinomycetota</taxon>
        <taxon>Actinomycetes</taxon>
        <taxon>Micromonosporales</taxon>
        <taxon>Micromonosporaceae</taxon>
        <taxon>Actinoplanes</taxon>
    </lineage>
</organism>